<keyword evidence="1" id="KW-0175">Coiled coil</keyword>
<name>A0AAW9NP56_9BACI</name>
<feature type="coiled-coil region" evidence="1">
    <location>
        <begin position="125"/>
        <end position="166"/>
    </location>
</feature>
<evidence type="ECO:0008006" key="4">
    <source>
        <dbReference type="Google" id="ProtNLM"/>
    </source>
</evidence>
<keyword evidence="3" id="KW-1185">Reference proteome</keyword>
<comment type="caution">
    <text evidence="2">The sequence shown here is derived from an EMBL/GenBank/DDBJ whole genome shotgun (WGS) entry which is preliminary data.</text>
</comment>
<evidence type="ECO:0000313" key="3">
    <source>
        <dbReference type="Proteomes" id="UP001307168"/>
    </source>
</evidence>
<dbReference type="Proteomes" id="UP001307168">
    <property type="component" value="Unassembled WGS sequence"/>
</dbReference>
<evidence type="ECO:0000313" key="2">
    <source>
        <dbReference type="EMBL" id="MEC0276820.1"/>
    </source>
</evidence>
<dbReference type="AlphaFoldDB" id="A0AAW9NP56"/>
<accession>A0AAW9NP56</accession>
<protein>
    <recommendedName>
        <fullName evidence="4">DUF3486 family protein</fullName>
    </recommendedName>
</protein>
<proteinExistence type="predicted"/>
<organism evidence="2 3">
    <name type="scientific">Peribacillus castrilensis</name>
    <dbReference type="NCBI Taxonomy" id="2897690"/>
    <lineage>
        <taxon>Bacteria</taxon>
        <taxon>Bacillati</taxon>
        <taxon>Bacillota</taxon>
        <taxon>Bacilli</taxon>
        <taxon>Bacillales</taxon>
        <taxon>Bacillaceae</taxon>
        <taxon>Peribacillus</taxon>
    </lineage>
</organism>
<evidence type="ECO:0000256" key="1">
    <source>
        <dbReference type="SAM" id="Coils"/>
    </source>
</evidence>
<dbReference type="EMBL" id="JARNBH010000042">
    <property type="protein sequence ID" value="MEC0276820.1"/>
    <property type="molecule type" value="Genomic_DNA"/>
</dbReference>
<reference evidence="2 3" key="1">
    <citation type="submission" date="2023-03" db="EMBL/GenBank/DDBJ databases">
        <title>Bacillus Genome Sequencing.</title>
        <authorList>
            <person name="Dunlap C."/>
        </authorList>
    </citation>
    <scope>NUCLEOTIDE SEQUENCE [LARGE SCALE GENOMIC DNA]</scope>
    <source>
        <strain evidence="2 3">B-41290</strain>
    </source>
</reference>
<gene>
    <name evidence="2" type="ORF">P4706_27915</name>
</gene>
<dbReference type="RefSeq" id="WP_367408361.1">
    <property type="nucleotide sequence ID" value="NZ_JARNBH010000042.1"/>
</dbReference>
<sequence>MNDEFLDLSTTKKSKIVKYKLEEDVVMLRQSGMSYQQIADELNESGKVPEDDELDKYVVLRFLEKLPKVQQQIVSEDRRRLVEVVNTNLDIVHEVTALFGKTKALLNHMEEDAFDRGKAMDPYRFKAVASEMREMLKQMTEIQREINDYNNIRKFMEIVLNTLKEECPEKIPVISEKLKMTKGTTWFSDMMGR</sequence>